<evidence type="ECO:0000256" key="1">
    <source>
        <dbReference type="SAM" id="MobiDB-lite"/>
    </source>
</evidence>
<name>A0AAN6NUP5_9PEZI</name>
<reference evidence="2" key="2">
    <citation type="submission" date="2023-06" db="EMBL/GenBank/DDBJ databases">
        <authorList>
            <consortium name="Lawrence Berkeley National Laboratory"/>
            <person name="Mondo S.J."/>
            <person name="Hensen N."/>
            <person name="Bonometti L."/>
            <person name="Westerberg I."/>
            <person name="Brannstrom I.O."/>
            <person name="Guillou S."/>
            <person name="Cros-Aarteil S."/>
            <person name="Calhoun S."/>
            <person name="Haridas S."/>
            <person name="Kuo A."/>
            <person name="Pangilinan J."/>
            <person name="Riley R."/>
            <person name="Labutti K."/>
            <person name="Andreopoulos B."/>
            <person name="Lipzen A."/>
            <person name="Chen C."/>
            <person name="Yanf M."/>
            <person name="Daum C."/>
            <person name="Ng V."/>
            <person name="Clum A."/>
            <person name="Steindorff A."/>
            <person name="Ohm R."/>
            <person name="Martin F."/>
            <person name="Silar P."/>
            <person name="Natvig D."/>
            <person name="Lalanne C."/>
            <person name="Gautier V."/>
            <person name="Ament-Velasquez S.L."/>
            <person name="Kruys A."/>
            <person name="Hutchinson M.I."/>
            <person name="Powell A.J."/>
            <person name="Barry K."/>
            <person name="Miller A.N."/>
            <person name="Grigoriev I.V."/>
            <person name="Debuchy R."/>
            <person name="Gladieux P."/>
            <person name="Thoren M.H."/>
            <person name="Johannesson H."/>
        </authorList>
    </citation>
    <scope>NUCLEOTIDE SEQUENCE</scope>
    <source>
        <strain evidence="2">CBS 626.80</strain>
    </source>
</reference>
<dbReference type="EMBL" id="MU859187">
    <property type="protein sequence ID" value="KAK3950187.1"/>
    <property type="molecule type" value="Genomic_DNA"/>
</dbReference>
<keyword evidence="3" id="KW-1185">Reference proteome</keyword>
<feature type="region of interest" description="Disordered" evidence="1">
    <location>
        <begin position="868"/>
        <end position="931"/>
    </location>
</feature>
<accession>A0AAN6NUP5</accession>
<gene>
    <name evidence="2" type="ORF">QBC32DRAFT_347301</name>
</gene>
<protein>
    <submittedName>
        <fullName evidence="2">Uncharacterized protein</fullName>
    </submittedName>
</protein>
<evidence type="ECO:0000313" key="3">
    <source>
        <dbReference type="Proteomes" id="UP001303222"/>
    </source>
</evidence>
<sequence length="954" mass="106994">MNCAQHLLDATNRRIKQRRWDMFSWWWKLVFDVNNEVAKGEGRQDEDETGIQSTDGGKKAYEIQDEIEELETIAFHLADYISKQAAKVSAKRGVMEAFHQRNDPTLVVSNIEAGWPTDFNDGLRARLNIQTVDSGASDPPSEACVDKVHKDVRDAARLLVKEFLFFKNPDPKTLYVSGVVPLYHDGKHPSKPVHEDTNPWRDRWNDSQAWFPLYVEWEAKYTHQSFDNWELGQRPARAAATAKTAYMLKDDIQASDQDSDKPEDIRTLSGRSLILPQPTSAMRVHVERLFANMPIGQLDSMLKPTQRKDILKKLDEVAMLSLPLAGLTDHLTTRYQGSHVKPLVRQPGREPVVLQEAIDLLPSPIPGRDEKVNLSVIKEESHLTPYGSLPAFLNSYISGFKPVTHGKMLFTKINIIDKFGQVAHAIDPNAKESPPIYPSVSQEYSIDDAHHDAPTPPSKRESIQLPLAINQPTRLNAHFLVRDDDTGRISVSGDRWRPSTEFDKPIWGWVVVNYVNRGLQFFLPDGTFYREVRSTAGAIKWLPFDEPPTPSNNVQLDALIDSLVSHKERLDAFTNMIDLALSNSVPTPSAYTQFMNSLVGRPLVLANMGWSLELNTDSLKNESTLNEQKPENAPLDFGLLPGDGGSKKQYKFRLQLGDKHDGLVGYFLAKSSDEPANGDGDGDVTRGDLDVSKIYTHFTNTPNPSKDASFLKPIDKDAYPKLKAFWLKPKEYPPIIIKGKDGMKEVDVVTNARKFETKRNAELGKHLFGAVFDPFAPITGYSGILPPRALQLPSWMWETALKQITTFFHAGPLLVTEPVPKFDEKHQLKQDSYKKNVKESVEGVQMRIPALRAADWAWLQPYYEPVKPTNNYDDDDDHKNKKPGPGSLDGGGGGEEASNPTKKMKQVYMSIEIGGDAGGDEAPRWKKGPLTAVEGFMQLKEPVEQGNDKAGPPK</sequence>
<comment type="caution">
    <text evidence="2">The sequence shown here is derived from an EMBL/GenBank/DDBJ whole genome shotgun (WGS) entry which is preliminary data.</text>
</comment>
<dbReference type="AlphaFoldDB" id="A0AAN6NUP5"/>
<evidence type="ECO:0000313" key="2">
    <source>
        <dbReference type="EMBL" id="KAK3950187.1"/>
    </source>
</evidence>
<organism evidence="2 3">
    <name type="scientific">Pseudoneurospora amorphoporcata</name>
    <dbReference type="NCBI Taxonomy" id="241081"/>
    <lineage>
        <taxon>Eukaryota</taxon>
        <taxon>Fungi</taxon>
        <taxon>Dikarya</taxon>
        <taxon>Ascomycota</taxon>
        <taxon>Pezizomycotina</taxon>
        <taxon>Sordariomycetes</taxon>
        <taxon>Sordariomycetidae</taxon>
        <taxon>Sordariales</taxon>
        <taxon>Sordariaceae</taxon>
        <taxon>Pseudoneurospora</taxon>
    </lineage>
</organism>
<proteinExistence type="predicted"/>
<dbReference type="Proteomes" id="UP001303222">
    <property type="component" value="Unassembled WGS sequence"/>
</dbReference>
<reference evidence="2" key="1">
    <citation type="journal article" date="2023" name="Mol. Phylogenet. Evol.">
        <title>Genome-scale phylogeny and comparative genomics of the fungal order Sordariales.</title>
        <authorList>
            <person name="Hensen N."/>
            <person name="Bonometti L."/>
            <person name="Westerberg I."/>
            <person name="Brannstrom I.O."/>
            <person name="Guillou S."/>
            <person name="Cros-Aarteil S."/>
            <person name="Calhoun S."/>
            <person name="Haridas S."/>
            <person name="Kuo A."/>
            <person name="Mondo S."/>
            <person name="Pangilinan J."/>
            <person name="Riley R."/>
            <person name="LaButti K."/>
            <person name="Andreopoulos B."/>
            <person name="Lipzen A."/>
            <person name="Chen C."/>
            <person name="Yan M."/>
            <person name="Daum C."/>
            <person name="Ng V."/>
            <person name="Clum A."/>
            <person name="Steindorff A."/>
            <person name="Ohm R.A."/>
            <person name="Martin F."/>
            <person name="Silar P."/>
            <person name="Natvig D.O."/>
            <person name="Lalanne C."/>
            <person name="Gautier V."/>
            <person name="Ament-Velasquez S.L."/>
            <person name="Kruys A."/>
            <person name="Hutchinson M.I."/>
            <person name="Powell A.J."/>
            <person name="Barry K."/>
            <person name="Miller A.N."/>
            <person name="Grigoriev I.V."/>
            <person name="Debuchy R."/>
            <person name="Gladieux P."/>
            <person name="Hiltunen Thoren M."/>
            <person name="Johannesson H."/>
        </authorList>
    </citation>
    <scope>NUCLEOTIDE SEQUENCE</scope>
    <source>
        <strain evidence="2">CBS 626.80</strain>
    </source>
</reference>